<dbReference type="PANTHER" id="PTHR42912:SF93">
    <property type="entry name" value="N6-ADENOSINE-METHYLTRANSFERASE TMT1A"/>
    <property type="match status" value="1"/>
</dbReference>
<comment type="caution">
    <text evidence="2">The sequence shown here is derived from an EMBL/GenBank/DDBJ whole genome shotgun (WGS) entry which is preliminary data.</text>
</comment>
<keyword evidence="3" id="KW-1185">Reference proteome</keyword>
<name>A0A0R1RRL4_9LACO</name>
<sequence length="263" mass="29722">MTIQQPEDNAQYQTDNNLSIRQRLHQQYSTNKRGLMPWLRHQMTIHSGDCILELGCGNGSLWQGYLGQLPSTVALTLSDYSQGMVDLVTNQFGNDQRVNCMKIDAQSIPFSDESFDIVIANHTLHTVPDIALAIREIARVLKPHGTFYTAVNGNQGMEHYLHEAIQSIQPTNMAFAEQLSFNLQNGVPQLDRAFSQVHRRDYPDSLHITKTQDLIAWIQSTNMADDGIDDKLLQELTAYFETLRQRNGAIDIPKQVGLLIAEK</sequence>
<dbReference type="EMBL" id="AZFF01000006">
    <property type="protein sequence ID" value="KRL55848.1"/>
    <property type="molecule type" value="Genomic_DNA"/>
</dbReference>
<evidence type="ECO:0000259" key="1">
    <source>
        <dbReference type="Pfam" id="PF08241"/>
    </source>
</evidence>
<dbReference type="PATRIC" id="fig|1114972.6.peg.2443"/>
<feature type="domain" description="Methyltransferase type 11" evidence="1">
    <location>
        <begin position="52"/>
        <end position="148"/>
    </location>
</feature>
<dbReference type="SUPFAM" id="SSF53335">
    <property type="entry name" value="S-adenosyl-L-methionine-dependent methyltransferases"/>
    <property type="match status" value="1"/>
</dbReference>
<dbReference type="eggNOG" id="COG2226">
    <property type="taxonomic scope" value="Bacteria"/>
</dbReference>
<dbReference type="InterPro" id="IPR029063">
    <property type="entry name" value="SAM-dependent_MTases_sf"/>
</dbReference>
<dbReference type="RefSeq" id="WP_017261346.1">
    <property type="nucleotide sequence ID" value="NZ_AUAW01000008.1"/>
</dbReference>
<protein>
    <submittedName>
        <fullName evidence="2">Transcriptional regulator</fullName>
    </submittedName>
</protein>
<dbReference type="OrthoDB" id="9777497at2"/>
<dbReference type="InterPro" id="IPR050508">
    <property type="entry name" value="Methyltransf_Superfamily"/>
</dbReference>
<dbReference type="CDD" id="cd02440">
    <property type="entry name" value="AdoMet_MTases"/>
    <property type="match status" value="1"/>
</dbReference>
<dbReference type="Pfam" id="PF08241">
    <property type="entry name" value="Methyltransf_11"/>
    <property type="match status" value="1"/>
</dbReference>
<dbReference type="STRING" id="1114972.FD35_GL002380"/>
<dbReference type="InterPro" id="IPR013216">
    <property type="entry name" value="Methyltransf_11"/>
</dbReference>
<organism evidence="2 3">
    <name type="scientific">Furfurilactobacillus rossiae DSM 15814</name>
    <dbReference type="NCBI Taxonomy" id="1114972"/>
    <lineage>
        <taxon>Bacteria</taxon>
        <taxon>Bacillati</taxon>
        <taxon>Bacillota</taxon>
        <taxon>Bacilli</taxon>
        <taxon>Lactobacillales</taxon>
        <taxon>Lactobacillaceae</taxon>
        <taxon>Furfurilactobacillus</taxon>
    </lineage>
</organism>
<evidence type="ECO:0000313" key="2">
    <source>
        <dbReference type="EMBL" id="KRL55848.1"/>
    </source>
</evidence>
<evidence type="ECO:0000313" key="3">
    <source>
        <dbReference type="Proteomes" id="UP000051999"/>
    </source>
</evidence>
<dbReference type="Proteomes" id="UP000051999">
    <property type="component" value="Unassembled WGS sequence"/>
</dbReference>
<gene>
    <name evidence="2" type="ORF">FD35_GL002380</name>
</gene>
<proteinExistence type="predicted"/>
<dbReference type="PANTHER" id="PTHR42912">
    <property type="entry name" value="METHYLTRANSFERASE"/>
    <property type="match status" value="1"/>
</dbReference>
<dbReference type="GO" id="GO:0008757">
    <property type="term" value="F:S-adenosylmethionine-dependent methyltransferase activity"/>
    <property type="evidence" value="ECO:0007669"/>
    <property type="project" value="InterPro"/>
</dbReference>
<dbReference type="Gene3D" id="3.40.50.150">
    <property type="entry name" value="Vaccinia Virus protein VP39"/>
    <property type="match status" value="1"/>
</dbReference>
<dbReference type="AlphaFoldDB" id="A0A0R1RRL4"/>
<accession>A0A0R1RRL4</accession>
<reference evidence="2 3" key="1">
    <citation type="journal article" date="2015" name="Genome Announc.">
        <title>Expanding the biotechnology potential of lactobacilli through comparative genomics of 213 strains and associated genera.</title>
        <authorList>
            <person name="Sun Z."/>
            <person name="Harris H.M."/>
            <person name="McCann A."/>
            <person name="Guo C."/>
            <person name="Argimon S."/>
            <person name="Zhang W."/>
            <person name="Yang X."/>
            <person name="Jeffery I.B."/>
            <person name="Cooney J.C."/>
            <person name="Kagawa T.F."/>
            <person name="Liu W."/>
            <person name="Song Y."/>
            <person name="Salvetti E."/>
            <person name="Wrobel A."/>
            <person name="Rasinkangas P."/>
            <person name="Parkhill J."/>
            <person name="Rea M.C."/>
            <person name="O'Sullivan O."/>
            <person name="Ritari J."/>
            <person name="Douillard F.P."/>
            <person name="Paul Ross R."/>
            <person name="Yang R."/>
            <person name="Briner A.E."/>
            <person name="Felis G.E."/>
            <person name="de Vos W.M."/>
            <person name="Barrangou R."/>
            <person name="Klaenhammer T.R."/>
            <person name="Caufield P.W."/>
            <person name="Cui Y."/>
            <person name="Zhang H."/>
            <person name="O'Toole P.W."/>
        </authorList>
    </citation>
    <scope>NUCLEOTIDE SEQUENCE [LARGE SCALE GENOMIC DNA]</scope>
    <source>
        <strain evidence="2 3">DSM 15814</strain>
    </source>
</reference>